<gene>
    <name evidence="1" type="ORF">GCM10009111_13220</name>
</gene>
<sequence>MIGSAFKSVSGTILDDLNNMTDNNCHMLTANWSGRWIILVGNNLYTDPGGMLGCYYSDLLEGAVISSSLALLNEQFLFEEEKDFKNIEYGNAMNWFPPPLTKLKGVRKLLVGQSLNIDELTIDNRPYLENKFVHLAPDELYITLAKRLAEIIKNVSAEYGDDVYLPLTGGFDSRTILAALLHNKASFSAFLFEHDNLSHADKSLPPILATKYDFSLQFIKRENAFDDNKYAEYVANSSGQAADAGVLFYSYGQYEPLEQSSSSQKKIILRGGVWEVGRKIYSTALINDSLSSEADIMENLKQCFPILKESKLHEQSIKLWIKHTQENRSNLSFKDRFYLEQRVSGWLSALEQASDLTGFDRIHPANCQDILDLLSLTTEHPQPKIMSYLQPDLLETPFNCKSLNELPKRFYNYISQKIKRWC</sequence>
<comment type="caution">
    <text evidence="1">The sequence shown here is derived from an EMBL/GenBank/DDBJ whole genome shotgun (WGS) entry which is preliminary data.</text>
</comment>
<dbReference type="Proteomes" id="UP001500021">
    <property type="component" value="Unassembled WGS sequence"/>
</dbReference>
<evidence type="ECO:0000313" key="2">
    <source>
        <dbReference type="Proteomes" id="UP001500021"/>
    </source>
</evidence>
<protein>
    <recommendedName>
        <fullName evidence="3">Asparagine synthase</fullName>
    </recommendedName>
</protein>
<dbReference type="EMBL" id="BAAAFA010000004">
    <property type="protein sequence ID" value="GAA0815229.1"/>
    <property type="molecule type" value="Genomic_DNA"/>
</dbReference>
<reference evidence="2" key="1">
    <citation type="journal article" date="2019" name="Int. J. Syst. Evol. Microbiol.">
        <title>The Global Catalogue of Microorganisms (GCM) 10K type strain sequencing project: providing services to taxonomists for standard genome sequencing and annotation.</title>
        <authorList>
            <consortium name="The Broad Institute Genomics Platform"/>
            <consortium name="The Broad Institute Genome Sequencing Center for Infectious Disease"/>
            <person name="Wu L."/>
            <person name="Ma J."/>
        </authorList>
    </citation>
    <scope>NUCLEOTIDE SEQUENCE [LARGE SCALE GENOMIC DNA]</scope>
    <source>
        <strain evidence="2">JCM 15608</strain>
    </source>
</reference>
<name>A0ABP3WFK8_9GAMM</name>
<evidence type="ECO:0008006" key="3">
    <source>
        <dbReference type="Google" id="ProtNLM"/>
    </source>
</evidence>
<keyword evidence="2" id="KW-1185">Reference proteome</keyword>
<accession>A0ABP3WFK8</accession>
<proteinExistence type="predicted"/>
<evidence type="ECO:0000313" key="1">
    <source>
        <dbReference type="EMBL" id="GAA0815229.1"/>
    </source>
</evidence>
<dbReference type="SUPFAM" id="SSF52402">
    <property type="entry name" value="Adenine nucleotide alpha hydrolases-like"/>
    <property type="match status" value="1"/>
</dbReference>
<organism evidence="1 2">
    <name type="scientific">Colwellia asteriadis</name>
    <dbReference type="NCBI Taxonomy" id="517723"/>
    <lineage>
        <taxon>Bacteria</taxon>
        <taxon>Pseudomonadati</taxon>
        <taxon>Pseudomonadota</taxon>
        <taxon>Gammaproteobacteria</taxon>
        <taxon>Alteromonadales</taxon>
        <taxon>Colwelliaceae</taxon>
        <taxon>Colwellia</taxon>
    </lineage>
</organism>